<dbReference type="EMBL" id="AP014924">
    <property type="protein sequence ID" value="BAS26180.1"/>
    <property type="molecule type" value="Genomic_DNA"/>
</dbReference>
<evidence type="ECO:0000256" key="1">
    <source>
        <dbReference type="ARBA" id="ARBA00004651"/>
    </source>
</evidence>
<keyword evidence="8" id="KW-1185">Reference proteome</keyword>
<evidence type="ECO:0000256" key="2">
    <source>
        <dbReference type="ARBA" id="ARBA00022475"/>
    </source>
</evidence>
<feature type="transmembrane region" description="Helical" evidence="6">
    <location>
        <begin position="124"/>
        <end position="145"/>
    </location>
</feature>
<dbReference type="Pfam" id="PF02653">
    <property type="entry name" value="BPD_transp_2"/>
    <property type="match status" value="1"/>
</dbReference>
<evidence type="ECO:0000256" key="6">
    <source>
        <dbReference type="SAM" id="Phobius"/>
    </source>
</evidence>
<feature type="transmembrane region" description="Helical" evidence="6">
    <location>
        <begin position="12"/>
        <end position="36"/>
    </location>
</feature>
<reference evidence="8" key="2">
    <citation type="journal article" date="2016" name="Int. J. Syst. Evol. Microbiol.">
        <title>Complete genome sequence and cell structure of Limnochorda pilosa, a Gram-negative spore-former within the phylum Firmicutes.</title>
        <authorList>
            <person name="Watanabe M."/>
            <person name="Kojima H."/>
            <person name="Fukui M."/>
        </authorList>
    </citation>
    <scope>NUCLEOTIDE SEQUENCE [LARGE SCALE GENOMIC DNA]</scope>
    <source>
        <strain evidence="8">HC45</strain>
    </source>
</reference>
<name>A0A0K2SGH0_LIMPI</name>
<keyword evidence="2" id="KW-1003">Cell membrane</keyword>
<dbReference type="RefSeq" id="WP_158509516.1">
    <property type="nucleotide sequence ID" value="NZ_AP014924.1"/>
</dbReference>
<feature type="transmembrane region" description="Helical" evidence="6">
    <location>
        <begin position="42"/>
        <end position="61"/>
    </location>
</feature>
<evidence type="ECO:0000256" key="3">
    <source>
        <dbReference type="ARBA" id="ARBA00022692"/>
    </source>
</evidence>
<dbReference type="PATRIC" id="fig|1555112.3.peg.337"/>
<keyword evidence="3 6" id="KW-0812">Transmembrane</keyword>
<comment type="subcellular location">
    <subcellularLocation>
        <location evidence="1">Cell membrane</location>
        <topology evidence="1">Multi-pass membrane protein</topology>
    </subcellularLocation>
</comment>
<feature type="transmembrane region" description="Helical" evidence="6">
    <location>
        <begin position="254"/>
        <end position="279"/>
    </location>
</feature>
<feature type="transmembrane region" description="Helical" evidence="6">
    <location>
        <begin position="73"/>
        <end position="90"/>
    </location>
</feature>
<evidence type="ECO:0000313" key="7">
    <source>
        <dbReference type="EMBL" id="BAS26180.1"/>
    </source>
</evidence>
<evidence type="ECO:0000256" key="4">
    <source>
        <dbReference type="ARBA" id="ARBA00022989"/>
    </source>
</evidence>
<organism evidence="7 8">
    <name type="scientific">Limnochorda pilosa</name>
    <dbReference type="NCBI Taxonomy" id="1555112"/>
    <lineage>
        <taxon>Bacteria</taxon>
        <taxon>Bacillati</taxon>
        <taxon>Bacillota</taxon>
        <taxon>Limnochordia</taxon>
        <taxon>Limnochordales</taxon>
        <taxon>Limnochordaceae</taxon>
        <taxon>Limnochorda</taxon>
    </lineage>
</organism>
<feature type="transmembrane region" description="Helical" evidence="6">
    <location>
        <begin position="96"/>
        <end position="117"/>
    </location>
</feature>
<evidence type="ECO:0000256" key="5">
    <source>
        <dbReference type="ARBA" id="ARBA00023136"/>
    </source>
</evidence>
<dbReference type="GO" id="GO:0015658">
    <property type="term" value="F:branched-chain amino acid transmembrane transporter activity"/>
    <property type="evidence" value="ECO:0007669"/>
    <property type="project" value="InterPro"/>
</dbReference>
<dbReference type="PANTHER" id="PTHR30482">
    <property type="entry name" value="HIGH-AFFINITY BRANCHED-CHAIN AMINO ACID TRANSPORT SYSTEM PERMEASE"/>
    <property type="match status" value="1"/>
</dbReference>
<feature type="transmembrane region" description="Helical" evidence="6">
    <location>
        <begin position="291"/>
        <end position="312"/>
    </location>
</feature>
<keyword evidence="5 6" id="KW-0472">Membrane</keyword>
<dbReference type="OrthoDB" id="9789927at2"/>
<proteinExistence type="predicted"/>
<feature type="transmembrane region" description="Helical" evidence="6">
    <location>
        <begin position="169"/>
        <end position="188"/>
    </location>
</feature>
<protein>
    <submittedName>
        <fullName evidence="7">ABC transporter permease</fullName>
    </submittedName>
</protein>
<dbReference type="PANTHER" id="PTHR30482:SF20">
    <property type="entry name" value="HIGH-AFFINITY BRANCHED-CHAIN AMINO ACID TRANSPORT SYSTEM PERMEASE PROTEIN LIVM"/>
    <property type="match status" value="1"/>
</dbReference>
<dbReference type="KEGG" id="lpil:LIP_0323"/>
<dbReference type="InterPro" id="IPR001851">
    <property type="entry name" value="ABC_transp_permease"/>
</dbReference>
<keyword evidence="4 6" id="KW-1133">Transmembrane helix</keyword>
<dbReference type="CDD" id="cd06581">
    <property type="entry name" value="TM_PBP1_LivM_like"/>
    <property type="match status" value="1"/>
</dbReference>
<dbReference type="GO" id="GO:0005886">
    <property type="term" value="C:plasma membrane"/>
    <property type="evidence" value="ECO:0007669"/>
    <property type="project" value="UniProtKB-SubCell"/>
</dbReference>
<sequence>MELRQSYREEIALVRGWAGWTATAGLAFALLTLPAWISGYSLYIVTHLMIQALAAVGLNLLIGYTGQISLGHAGFYAIGAYAAAHGLTTFGHPLPVALALAGLAAAAAGYLVGLPALRLTGPYLAIVTLGFGIAVHQALTNWAAVSGGRIGLFVPRPALGPWRLEGDTAVYFLVLVVGAALVLVAYNLTRSHVGRAWVAIRDSDLAAEAAGVSLRQYKSLAFAVSAFYGGVAGGLGAILLGYLEPQMFTFVESIYFLAMVVVGGLGRIPGGIIGGVLVAAIPQVMSGLQEWLPLIFGAIIMAAIAFEPTGLYGRWLRIRRYFKSWPL</sequence>
<dbReference type="STRING" id="1555112.LIP_0323"/>
<dbReference type="AlphaFoldDB" id="A0A0K2SGH0"/>
<accession>A0A0K2SGH0</accession>
<dbReference type="InterPro" id="IPR043428">
    <property type="entry name" value="LivM-like"/>
</dbReference>
<gene>
    <name evidence="7" type="ORF">LIP_0323</name>
</gene>
<evidence type="ECO:0000313" key="8">
    <source>
        <dbReference type="Proteomes" id="UP000065807"/>
    </source>
</evidence>
<reference evidence="8" key="1">
    <citation type="submission" date="2015-07" db="EMBL/GenBank/DDBJ databases">
        <title>Complete genome sequence and phylogenetic analysis of Limnochorda pilosa.</title>
        <authorList>
            <person name="Watanabe M."/>
            <person name="Kojima H."/>
            <person name="Fukui M."/>
        </authorList>
    </citation>
    <scope>NUCLEOTIDE SEQUENCE [LARGE SCALE GENOMIC DNA]</scope>
    <source>
        <strain evidence="8">HC45</strain>
    </source>
</reference>
<dbReference type="Proteomes" id="UP000065807">
    <property type="component" value="Chromosome"/>
</dbReference>
<feature type="transmembrane region" description="Helical" evidence="6">
    <location>
        <begin position="220"/>
        <end position="242"/>
    </location>
</feature>